<dbReference type="OrthoDB" id="9808002at2"/>
<dbReference type="InterPro" id="IPR000192">
    <property type="entry name" value="Aminotrans_V_dom"/>
</dbReference>
<accession>A0A1M7YLE1</accession>
<keyword evidence="6" id="KW-0408">Iron</keyword>
<evidence type="ECO:0000313" key="11">
    <source>
        <dbReference type="Proteomes" id="UP000184612"/>
    </source>
</evidence>
<sequence length="383" mass="41915">MSIYLDYNASAPIDSRVLETMMSVYTEDIGNADSRTHEYGDNARNVVETARKQVASLLKVDTGEVFFTSGATESNNIAIRGLEEYADTTSKHHIITTSIEHKAVLETVKHLGNKGYEIDIVAPDEAGRVSTDEILRKVRDDTLLVSVMHVNNETGIIQPVEEIGAELEKRGVLFHVDATQSCGKLVEELQKLKYNMLSFSAHKLRGPQGIGVLVLKKKAYKLPPVKAITFGGQQEHGIRPGTIPVALTAGCGKACELALNEYKDNEKKTESIKKEIMKILDESGIQYQINGDANSCISSAINICIDGVASEALMLSTKQYCGLSNGSACTSHSYSPSYVLSAMGLPVERIENSIRVSWGPETDINLLKENFSELINVAKSMVW</sequence>
<organism evidence="10 11">
    <name type="scientific">Anaerocolumna xylanovorans DSM 12503</name>
    <dbReference type="NCBI Taxonomy" id="1121345"/>
    <lineage>
        <taxon>Bacteria</taxon>
        <taxon>Bacillati</taxon>
        <taxon>Bacillota</taxon>
        <taxon>Clostridia</taxon>
        <taxon>Lachnospirales</taxon>
        <taxon>Lachnospiraceae</taxon>
        <taxon>Anaerocolumna</taxon>
    </lineage>
</organism>
<protein>
    <submittedName>
        <fullName evidence="10">Cysteine desulfurase</fullName>
    </submittedName>
</protein>
<dbReference type="Proteomes" id="UP000184612">
    <property type="component" value="Unassembled WGS sequence"/>
</dbReference>
<dbReference type="EMBL" id="FRFD01000013">
    <property type="protein sequence ID" value="SHO53392.1"/>
    <property type="molecule type" value="Genomic_DNA"/>
</dbReference>
<keyword evidence="3" id="KW-0808">Transferase</keyword>
<evidence type="ECO:0000256" key="1">
    <source>
        <dbReference type="ARBA" id="ARBA00001933"/>
    </source>
</evidence>
<evidence type="ECO:0000256" key="5">
    <source>
        <dbReference type="ARBA" id="ARBA00022898"/>
    </source>
</evidence>
<evidence type="ECO:0000256" key="7">
    <source>
        <dbReference type="ARBA" id="ARBA00023014"/>
    </source>
</evidence>
<dbReference type="AlphaFoldDB" id="A0A1M7YLE1"/>
<dbReference type="InterPro" id="IPR015422">
    <property type="entry name" value="PyrdxlP-dep_Trfase_small"/>
</dbReference>
<evidence type="ECO:0000256" key="3">
    <source>
        <dbReference type="ARBA" id="ARBA00022679"/>
    </source>
</evidence>
<reference evidence="10 11" key="1">
    <citation type="submission" date="2016-12" db="EMBL/GenBank/DDBJ databases">
        <authorList>
            <person name="Song W.-J."/>
            <person name="Kurnit D.M."/>
        </authorList>
    </citation>
    <scope>NUCLEOTIDE SEQUENCE [LARGE SCALE GENOMIC DNA]</scope>
    <source>
        <strain evidence="10 11">DSM 12503</strain>
    </source>
</reference>
<dbReference type="Gene3D" id="1.10.260.50">
    <property type="match status" value="1"/>
</dbReference>
<dbReference type="GO" id="GO:0046872">
    <property type="term" value="F:metal ion binding"/>
    <property type="evidence" value="ECO:0007669"/>
    <property type="project" value="UniProtKB-KW"/>
</dbReference>
<evidence type="ECO:0000313" key="10">
    <source>
        <dbReference type="EMBL" id="SHO53392.1"/>
    </source>
</evidence>
<keyword evidence="4" id="KW-0479">Metal-binding</keyword>
<proteinExistence type="inferred from homology"/>
<keyword evidence="11" id="KW-1185">Reference proteome</keyword>
<dbReference type="Gene3D" id="3.90.1150.10">
    <property type="entry name" value="Aspartate Aminotransferase, domain 1"/>
    <property type="match status" value="1"/>
</dbReference>
<dbReference type="PIRSF" id="PIRSF005572">
    <property type="entry name" value="NifS"/>
    <property type="match status" value="1"/>
</dbReference>
<dbReference type="GO" id="GO:0031071">
    <property type="term" value="F:cysteine desulfurase activity"/>
    <property type="evidence" value="ECO:0007669"/>
    <property type="project" value="UniProtKB-EC"/>
</dbReference>
<dbReference type="InterPro" id="IPR016454">
    <property type="entry name" value="Cysteine_dSase"/>
</dbReference>
<dbReference type="InterPro" id="IPR015424">
    <property type="entry name" value="PyrdxlP-dep_Trfase"/>
</dbReference>
<evidence type="ECO:0000256" key="4">
    <source>
        <dbReference type="ARBA" id="ARBA00022723"/>
    </source>
</evidence>
<dbReference type="SUPFAM" id="SSF53383">
    <property type="entry name" value="PLP-dependent transferases"/>
    <property type="match status" value="1"/>
</dbReference>
<evidence type="ECO:0000256" key="6">
    <source>
        <dbReference type="ARBA" id="ARBA00023004"/>
    </source>
</evidence>
<name>A0A1M7YLE1_9FIRM</name>
<dbReference type="RefSeq" id="WP_073590728.1">
    <property type="nucleotide sequence ID" value="NZ_FRFD01000013.1"/>
</dbReference>
<gene>
    <name evidence="10" type="ORF">SAMN02745217_04099</name>
</gene>
<comment type="similarity">
    <text evidence="2">Belongs to the class-V pyridoxal-phosphate-dependent aminotransferase family. NifS/IscS subfamily.</text>
</comment>
<dbReference type="STRING" id="1121345.SAMN02745217_04099"/>
<keyword evidence="5" id="KW-0663">Pyridoxal phosphate</keyword>
<comment type="cofactor">
    <cofactor evidence="1">
        <name>pyridoxal 5'-phosphate</name>
        <dbReference type="ChEBI" id="CHEBI:597326"/>
    </cofactor>
</comment>
<dbReference type="GO" id="GO:0051536">
    <property type="term" value="F:iron-sulfur cluster binding"/>
    <property type="evidence" value="ECO:0007669"/>
    <property type="project" value="UniProtKB-KW"/>
</dbReference>
<dbReference type="InterPro" id="IPR015421">
    <property type="entry name" value="PyrdxlP-dep_Trfase_major"/>
</dbReference>
<dbReference type="PANTHER" id="PTHR11601">
    <property type="entry name" value="CYSTEINE DESULFURYLASE FAMILY MEMBER"/>
    <property type="match status" value="1"/>
</dbReference>
<dbReference type="PANTHER" id="PTHR11601:SF34">
    <property type="entry name" value="CYSTEINE DESULFURASE"/>
    <property type="match status" value="1"/>
</dbReference>
<dbReference type="Pfam" id="PF00266">
    <property type="entry name" value="Aminotran_5"/>
    <property type="match status" value="1"/>
</dbReference>
<feature type="domain" description="Aminotransferase class V" evidence="9">
    <location>
        <begin position="3"/>
        <end position="360"/>
    </location>
</feature>
<keyword evidence="7" id="KW-0411">Iron-sulfur</keyword>
<evidence type="ECO:0000256" key="8">
    <source>
        <dbReference type="ARBA" id="ARBA00050776"/>
    </source>
</evidence>
<evidence type="ECO:0000259" key="9">
    <source>
        <dbReference type="Pfam" id="PF00266"/>
    </source>
</evidence>
<dbReference type="Gene3D" id="3.40.640.10">
    <property type="entry name" value="Type I PLP-dependent aspartate aminotransferase-like (Major domain)"/>
    <property type="match status" value="1"/>
</dbReference>
<evidence type="ECO:0000256" key="2">
    <source>
        <dbReference type="ARBA" id="ARBA00006490"/>
    </source>
</evidence>
<comment type="catalytic activity">
    <reaction evidence="8">
        <text>(sulfur carrier)-H + L-cysteine = (sulfur carrier)-SH + L-alanine</text>
        <dbReference type="Rhea" id="RHEA:43892"/>
        <dbReference type="Rhea" id="RHEA-COMP:14737"/>
        <dbReference type="Rhea" id="RHEA-COMP:14739"/>
        <dbReference type="ChEBI" id="CHEBI:29917"/>
        <dbReference type="ChEBI" id="CHEBI:35235"/>
        <dbReference type="ChEBI" id="CHEBI:57972"/>
        <dbReference type="ChEBI" id="CHEBI:64428"/>
        <dbReference type="EC" id="2.8.1.7"/>
    </reaction>
</comment>